<evidence type="ECO:0000313" key="22">
    <source>
        <dbReference type="Proteomes" id="UP000549394"/>
    </source>
</evidence>
<dbReference type="OrthoDB" id="63267at2759"/>
<dbReference type="PANTHER" id="PTHR24353">
    <property type="entry name" value="CYCLIC NUCLEOTIDE-DEPENDENT PROTEIN KINASE"/>
    <property type="match status" value="1"/>
</dbReference>
<dbReference type="InterPro" id="IPR011009">
    <property type="entry name" value="Kinase-like_dom_sf"/>
</dbReference>
<dbReference type="InterPro" id="IPR018490">
    <property type="entry name" value="cNMP-bd_dom_sf"/>
</dbReference>
<dbReference type="PIRSF" id="PIRSF000559">
    <property type="entry name" value="cGMP-dep_kinase"/>
    <property type="match status" value="1"/>
</dbReference>
<dbReference type="InterPro" id="IPR000595">
    <property type="entry name" value="cNMP-bd_dom"/>
</dbReference>
<evidence type="ECO:0000256" key="8">
    <source>
        <dbReference type="ARBA" id="ARBA00022777"/>
    </source>
</evidence>
<dbReference type="SUPFAM" id="SSF56112">
    <property type="entry name" value="Protein kinase-like (PK-like)"/>
    <property type="match status" value="1"/>
</dbReference>
<dbReference type="PRINTS" id="PR00104">
    <property type="entry name" value="CGMPKINASE"/>
</dbReference>
<feature type="region of interest" description="Disordered" evidence="17">
    <location>
        <begin position="747"/>
        <end position="773"/>
    </location>
</feature>
<feature type="coiled-coil region" evidence="16">
    <location>
        <begin position="108"/>
        <end position="149"/>
    </location>
</feature>
<name>A0A7I8WCI0_9ANNE</name>
<gene>
    <name evidence="21" type="ORF">DGYR_LOCUS13156</name>
</gene>
<dbReference type="Proteomes" id="UP000549394">
    <property type="component" value="Unassembled WGS sequence"/>
</dbReference>
<dbReference type="CDD" id="cd05572">
    <property type="entry name" value="STKc_cGK"/>
    <property type="match status" value="1"/>
</dbReference>
<feature type="binding site" evidence="15">
    <location>
        <position position="492"/>
    </location>
    <ligand>
        <name>ATP</name>
        <dbReference type="ChEBI" id="CHEBI:30616"/>
    </ligand>
</feature>
<keyword evidence="10 13" id="KW-0142">cGMP-binding</keyword>
<dbReference type="SMART" id="SM00133">
    <property type="entry name" value="S_TK_X"/>
    <property type="match status" value="1"/>
</dbReference>
<keyword evidence="7 13" id="KW-0547">Nucleotide-binding</keyword>
<proteinExistence type="inferred from homology"/>
<dbReference type="Pfam" id="PF00069">
    <property type="entry name" value="Pkinase"/>
    <property type="match status" value="1"/>
</dbReference>
<feature type="domain" description="Protein kinase" evidence="18">
    <location>
        <begin position="462"/>
        <end position="721"/>
    </location>
</feature>
<dbReference type="EC" id="2.7.11.12" evidence="2 13"/>
<evidence type="ECO:0000256" key="9">
    <source>
        <dbReference type="ARBA" id="ARBA00022840"/>
    </source>
</evidence>
<feature type="domain" description="Cyclic nucleotide-binding" evidence="19">
    <location>
        <begin position="325"/>
        <end position="432"/>
    </location>
</feature>
<dbReference type="SUPFAM" id="SSF51206">
    <property type="entry name" value="cAMP-binding domain-like"/>
    <property type="match status" value="2"/>
</dbReference>
<dbReference type="InterPro" id="IPR018488">
    <property type="entry name" value="cNMP-bd_CS"/>
</dbReference>
<evidence type="ECO:0000256" key="17">
    <source>
        <dbReference type="SAM" id="MobiDB-lite"/>
    </source>
</evidence>
<feature type="coiled-coil region" evidence="16">
    <location>
        <begin position="3"/>
        <end position="44"/>
    </location>
</feature>
<evidence type="ECO:0000256" key="16">
    <source>
        <dbReference type="SAM" id="Coils"/>
    </source>
</evidence>
<keyword evidence="9 13" id="KW-0067">ATP-binding</keyword>
<keyword evidence="16" id="KW-0175">Coiled coil</keyword>
<sequence>MSSTDLKIQLKRRDEEIEQLKSRLAEKDDELEKLRVLVDQYKSVLEPSSGATGPRQRGVGISAEPQAKNIEQRPLQVHNKSERCRCNRSLPIVGRRMAYTLRELQFVLRQKVEEIEQRDELIDELENEIDKKDEIINRLQNELDKCRSVLNTKVCQCSFKSVDEKPRKKRTAISAEPPKTLLSFPARVPKDSAVAKNLRDAVRCNEFMSRYDDILISQMVDCMRSETREADEVIIKEGTFGDNLYVLEEGQVLVTNNKKLERKMSAGKVFGELAILYNCKRTASIKAITNCKLWAIDRLNFQSIMMKTGMKRREEYIKFLKSIPQFNNRKEETLGSIADVLEEVHFEKDEYIIRQGAVGDTFYIIAKGQVLVTKNGNNNDEPDFKPKFLKRGDYFGERALEREETRSANIIVTDPNGVDCLQLERDAYKQIISHIISPTVPRMRSLESDSPASLIGIQLSKFNFITTLGVGGFGRVDLVCIGKDKAKTFALKKLKKQHIVDTRQEEHILNEKRIMQKARCDFIVRLYTTFKDAKYLYMLLEVCLGGELWSLLRDKSHFDDSMTRFYTACVCEALIYLHGLGIVYRDLKPENLLLDTSGFIKLVDFGFAKEIGHGRKTWTFCGTPEYVAPEIILNRGHDLSCDLWSLGILMFELLTGNPPFSGADPMKTYNIILRGIDAIDFPRRITRHAQNLIKKLCRDNPTERLGYGRGGIKDIQKHKWFDGFNWEGLRRRSLKPPYVPKVMSASDASNFDEYPPATEPEPPDDISGWDKDF</sequence>
<feature type="binding site" evidence="15">
    <location>
        <begin position="468"/>
        <end position="476"/>
    </location>
    <ligand>
        <name>ATP</name>
        <dbReference type="ChEBI" id="CHEBI:30616"/>
    </ligand>
</feature>
<dbReference type="Gene3D" id="1.20.5.170">
    <property type="match status" value="1"/>
</dbReference>
<feature type="domain" description="Cyclic nucleotide-binding" evidence="19">
    <location>
        <begin position="207"/>
        <end position="322"/>
    </location>
</feature>
<dbReference type="EMBL" id="CAJFCJ010000029">
    <property type="protein sequence ID" value="CAD5125846.1"/>
    <property type="molecule type" value="Genomic_DNA"/>
</dbReference>
<dbReference type="PROSITE" id="PS00888">
    <property type="entry name" value="CNMP_BINDING_1"/>
    <property type="match status" value="2"/>
</dbReference>
<dbReference type="GO" id="GO:0005524">
    <property type="term" value="F:ATP binding"/>
    <property type="evidence" value="ECO:0007669"/>
    <property type="project" value="UniProtKB-KW"/>
</dbReference>
<dbReference type="PROSITE" id="PS00889">
    <property type="entry name" value="CNMP_BINDING_2"/>
    <property type="match status" value="2"/>
</dbReference>
<keyword evidence="8 13" id="KW-0418">Kinase</keyword>
<dbReference type="InterPro" id="IPR031831">
    <property type="entry name" value="PKcGMP_CC"/>
</dbReference>
<dbReference type="InterPro" id="IPR000961">
    <property type="entry name" value="AGC-kinase_C"/>
</dbReference>
<evidence type="ECO:0000256" key="4">
    <source>
        <dbReference type="ARBA" id="ARBA00022535"/>
    </source>
</evidence>
<evidence type="ECO:0000256" key="11">
    <source>
        <dbReference type="ARBA" id="ARBA00047298"/>
    </source>
</evidence>
<evidence type="ECO:0000256" key="6">
    <source>
        <dbReference type="ARBA" id="ARBA00022679"/>
    </source>
</evidence>
<dbReference type="CDD" id="cd00038">
    <property type="entry name" value="CAP_ED"/>
    <property type="match status" value="2"/>
</dbReference>
<dbReference type="PROSITE" id="PS50042">
    <property type="entry name" value="CNMP_BINDING_3"/>
    <property type="match status" value="2"/>
</dbReference>
<feature type="active site" description="Proton acceptor" evidence="14">
    <location>
        <position position="586"/>
    </location>
</feature>
<evidence type="ECO:0000256" key="7">
    <source>
        <dbReference type="ARBA" id="ARBA00022741"/>
    </source>
</evidence>
<dbReference type="Gene3D" id="2.60.120.10">
    <property type="entry name" value="Jelly Rolls"/>
    <property type="match status" value="2"/>
</dbReference>
<dbReference type="PROSITE" id="PS00108">
    <property type="entry name" value="PROTEIN_KINASE_ST"/>
    <property type="match status" value="1"/>
</dbReference>
<dbReference type="Gene3D" id="1.10.510.10">
    <property type="entry name" value="Transferase(Phosphotransferase) domain 1"/>
    <property type="match status" value="1"/>
</dbReference>
<dbReference type="PROSITE" id="PS50011">
    <property type="entry name" value="PROTEIN_KINASE_DOM"/>
    <property type="match status" value="1"/>
</dbReference>
<dbReference type="Gene3D" id="1.20.5.490">
    <property type="entry name" value="Single helix bin"/>
    <property type="match status" value="1"/>
</dbReference>
<dbReference type="Gene3D" id="3.30.200.20">
    <property type="entry name" value="Phosphorylase Kinase, domain 1"/>
    <property type="match status" value="1"/>
</dbReference>
<evidence type="ECO:0000256" key="5">
    <source>
        <dbReference type="ARBA" id="ARBA00022553"/>
    </source>
</evidence>
<comment type="catalytic activity">
    <reaction evidence="11 13">
        <text>L-threonyl-[protein] + ATP = O-phospho-L-threonyl-[protein] + ADP + H(+)</text>
        <dbReference type="Rhea" id="RHEA:46608"/>
        <dbReference type="Rhea" id="RHEA-COMP:11060"/>
        <dbReference type="Rhea" id="RHEA-COMP:11605"/>
        <dbReference type="ChEBI" id="CHEBI:15378"/>
        <dbReference type="ChEBI" id="CHEBI:30013"/>
        <dbReference type="ChEBI" id="CHEBI:30616"/>
        <dbReference type="ChEBI" id="CHEBI:61977"/>
        <dbReference type="ChEBI" id="CHEBI:456216"/>
        <dbReference type="EC" id="2.7.11.12"/>
    </reaction>
</comment>
<feature type="region of interest" description="Disordered" evidence="17">
    <location>
        <begin position="46"/>
        <end position="68"/>
    </location>
</feature>
<evidence type="ECO:0000313" key="21">
    <source>
        <dbReference type="EMBL" id="CAD5125846.1"/>
    </source>
</evidence>
<dbReference type="PROSITE" id="PS51285">
    <property type="entry name" value="AGC_KINASE_CTER"/>
    <property type="match status" value="1"/>
</dbReference>
<comment type="similarity">
    <text evidence="1 13">Belongs to the protein kinase superfamily. AGC Ser/Thr protein kinase family. cGMP subfamily.</text>
</comment>
<dbReference type="GO" id="GO:0004692">
    <property type="term" value="F:cGMP-dependent protein kinase activity"/>
    <property type="evidence" value="ECO:0007669"/>
    <property type="project" value="UniProtKB-EC"/>
</dbReference>
<dbReference type="Pfam" id="PF00027">
    <property type="entry name" value="cNMP_binding"/>
    <property type="match status" value="2"/>
</dbReference>
<evidence type="ECO:0000256" key="2">
    <source>
        <dbReference type="ARBA" id="ARBA00012428"/>
    </source>
</evidence>
<dbReference type="CDD" id="cd12086">
    <property type="entry name" value="DD_cGKI-beta"/>
    <property type="match status" value="1"/>
</dbReference>
<dbReference type="PANTHER" id="PTHR24353:SF111">
    <property type="match status" value="1"/>
</dbReference>
<dbReference type="Pfam" id="PF16808">
    <property type="entry name" value="PKcGMP_CC"/>
    <property type="match status" value="1"/>
</dbReference>
<evidence type="ECO:0000256" key="10">
    <source>
        <dbReference type="ARBA" id="ARBA00022992"/>
    </source>
</evidence>
<evidence type="ECO:0000256" key="14">
    <source>
        <dbReference type="PIRSR" id="PIRSR000559-1"/>
    </source>
</evidence>
<evidence type="ECO:0000259" key="20">
    <source>
        <dbReference type="PROSITE" id="PS51285"/>
    </source>
</evidence>
<evidence type="ECO:0000256" key="1">
    <source>
        <dbReference type="ARBA" id="ARBA00006352"/>
    </source>
</evidence>
<dbReference type="InterPro" id="IPR014710">
    <property type="entry name" value="RmlC-like_jellyroll"/>
</dbReference>
<dbReference type="InterPro" id="IPR008271">
    <property type="entry name" value="Ser/Thr_kinase_AS"/>
</dbReference>
<dbReference type="SMART" id="SM00100">
    <property type="entry name" value="cNMP"/>
    <property type="match status" value="2"/>
</dbReference>
<comment type="caution">
    <text evidence="21">The sequence shown here is derived from an EMBL/GenBank/DDBJ whole genome shotgun (WGS) entry which is preliminary data.</text>
</comment>
<keyword evidence="22" id="KW-1185">Reference proteome</keyword>
<keyword evidence="4 13" id="KW-0140">cGMP</keyword>
<comment type="catalytic activity">
    <reaction evidence="12">
        <text>L-seryl-[protein] + ATP = O-phospho-L-seryl-[protein] + ADP + H(+)</text>
        <dbReference type="Rhea" id="RHEA:17989"/>
        <dbReference type="Rhea" id="RHEA-COMP:9863"/>
        <dbReference type="Rhea" id="RHEA-COMP:11604"/>
        <dbReference type="ChEBI" id="CHEBI:15378"/>
        <dbReference type="ChEBI" id="CHEBI:29999"/>
        <dbReference type="ChEBI" id="CHEBI:30616"/>
        <dbReference type="ChEBI" id="CHEBI:83421"/>
        <dbReference type="ChEBI" id="CHEBI:456216"/>
        <dbReference type="EC" id="2.7.11.12"/>
    </reaction>
</comment>
<dbReference type="FunFam" id="3.30.200.20:FF:000005">
    <property type="entry name" value="cAMP-dependent protein kinase catalytic subunit"/>
    <property type="match status" value="1"/>
</dbReference>
<feature type="domain" description="AGC-kinase C-terminal" evidence="20">
    <location>
        <begin position="722"/>
        <end position="773"/>
    </location>
</feature>
<accession>A0A7I8WCI0</accession>
<dbReference type="InterPro" id="IPR000719">
    <property type="entry name" value="Prot_kinase_dom"/>
</dbReference>
<dbReference type="InterPro" id="IPR035014">
    <property type="entry name" value="STKc_cGK"/>
</dbReference>
<dbReference type="FunFam" id="1.10.510.10:FF:000096">
    <property type="entry name" value="cGMP-dependent protein kinase"/>
    <property type="match status" value="1"/>
</dbReference>
<protein>
    <recommendedName>
        <fullName evidence="2 13">cGMP-dependent protein kinase</fullName>
        <ecNumber evidence="2 13">2.7.11.12</ecNumber>
    </recommendedName>
</protein>
<evidence type="ECO:0000259" key="19">
    <source>
        <dbReference type="PROSITE" id="PS50042"/>
    </source>
</evidence>
<dbReference type="GO" id="GO:0030553">
    <property type="term" value="F:cGMP binding"/>
    <property type="evidence" value="ECO:0007669"/>
    <property type="project" value="UniProtKB-KW"/>
</dbReference>
<keyword evidence="5" id="KW-0597">Phosphoprotein</keyword>
<keyword evidence="6 13" id="KW-0808">Transferase</keyword>
<evidence type="ECO:0000256" key="12">
    <source>
        <dbReference type="ARBA" id="ARBA00047462"/>
    </source>
</evidence>
<dbReference type="AlphaFoldDB" id="A0A7I8WCI0"/>
<keyword evidence="3 13" id="KW-0723">Serine/threonine-protein kinase</keyword>
<reference evidence="21 22" key="1">
    <citation type="submission" date="2020-08" db="EMBL/GenBank/DDBJ databases">
        <authorList>
            <person name="Hejnol A."/>
        </authorList>
    </citation>
    <scope>NUCLEOTIDE SEQUENCE [LARGE SCALE GENOMIC DNA]</scope>
</reference>
<dbReference type="InterPro" id="IPR002374">
    <property type="entry name" value="cGMP_dep_kinase"/>
</dbReference>
<evidence type="ECO:0000256" key="3">
    <source>
        <dbReference type="ARBA" id="ARBA00022527"/>
    </source>
</evidence>
<dbReference type="SMART" id="SM00220">
    <property type="entry name" value="S_TKc"/>
    <property type="match status" value="1"/>
</dbReference>
<organism evidence="21 22">
    <name type="scientific">Dimorphilus gyrociliatus</name>
    <dbReference type="NCBI Taxonomy" id="2664684"/>
    <lineage>
        <taxon>Eukaryota</taxon>
        <taxon>Metazoa</taxon>
        <taxon>Spiralia</taxon>
        <taxon>Lophotrochozoa</taxon>
        <taxon>Annelida</taxon>
        <taxon>Polychaeta</taxon>
        <taxon>Polychaeta incertae sedis</taxon>
        <taxon>Dinophilidae</taxon>
        <taxon>Dimorphilus</taxon>
    </lineage>
</organism>
<evidence type="ECO:0000256" key="15">
    <source>
        <dbReference type="PIRSR" id="PIRSR000559-2"/>
    </source>
</evidence>
<evidence type="ECO:0000256" key="13">
    <source>
        <dbReference type="PIRNR" id="PIRNR000559"/>
    </source>
</evidence>
<evidence type="ECO:0000259" key="18">
    <source>
        <dbReference type="PROSITE" id="PS50011"/>
    </source>
</evidence>